<evidence type="ECO:0000313" key="4">
    <source>
        <dbReference type="Proteomes" id="UP000726737"/>
    </source>
</evidence>
<evidence type="ECO:0008006" key="5">
    <source>
        <dbReference type="Google" id="ProtNLM"/>
    </source>
</evidence>
<name>A0A9P6PX13_9FUNG</name>
<sequence length="634" mass="73413">MSIRQGNSIKTEFQARNRILFICLIFSAIIVFAVQVEWVPYFNYFNDNSSVDSRDSLHKNGVGSKYATEPSSSSSAGTQGQVNKGDNQKDHNDVYDPPTDSQLDGNTERNPFLTMFPPRPPADGERFLAYLPHSGFHNQLVTLENALLLAAYLNRTLLLPPLHLSHKRQALVWKEPPVLLQQWADRNRTGVEYCREVDTSNWPRVSRKKLEAMPEQERKRDRECRFYHSWTTTPWTYFYNLPKIFKGITSVEGQTDPIRVFGRPVMTMEWLHEHLNIQDPDKEVYFFNETNRYEYKILDDSEFDYGLEPGSPGDVAQQKHQLYSTTGQKIILPEIVQEQPPPGAMPWKERYLHELKLTDLQRRPERVLHFGSLFATDRIQVRTEKHRALKDFISRNLGLWNQEIVDATGIAEQQIEKWIKETNRAAPGFLGIHLRTEDGGFQKLVDKNLQRIIAWLQAMVKLDYMYLQRRGLLRRAEPDEVAPTPVSASPSPSSIPAPKHAPEAQKQQRQQPEKPEEQAVPTFLERCKGSPRESPMVFIATDIHNPRESPVMQEFLNQFPCTMFLSDFEESLVILEKIRNPIDGVRMIHYMIALMDANLAAKGREFQGTVRSTFSAYILNHLWPEYHPDRNLEE</sequence>
<keyword evidence="2" id="KW-0472">Membrane</keyword>
<organism evidence="3 4">
    <name type="scientific">Mortierella polycephala</name>
    <dbReference type="NCBI Taxonomy" id="41804"/>
    <lineage>
        <taxon>Eukaryota</taxon>
        <taxon>Fungi</taxon>
        <taxon>Fungi incertae sedis</taxon>
        <taxon>Mucoromycota</taxon>
        <taxon>Mortierellomycotina</taxon>
        <taxon>Mortierellomycetes</taxon>
        <taxon>Mortierellales</taxon>
        <taxon>Mortierellaceae</taxon>
        <taxon>Mortierella</taxon>
    </lineage>
</organism>
<feature type="region of interest" description="Disordered" evidence="1">
    <location>
        <begin position="56"/>
        <end position="112"/>
    </location>
</feature>
<protein>
    <recommendedName>
        <fullName evidence="5">O-fucosyltransferase family protein</fullName>
    </recommendedName>
</protein>
<comment type="caution">
    <text evidence="3">The sequence shown here is derived from an EMBL/GenBank/DDBJ whole genome shotgun (WGS) entry which is preliminary data.</text>
</comment>
<feature type="compositionally biased region" description="Low complexity" evidence="1">
    <location>
        <begin position="482"/>
        <end position="510"/>
    </location>
</feature>
<dbReference type="OrthoDB" id="1882547at2759"/>
<feature type="transmembrane region" description="Helical" evidence="2">
    <location>
        <begin position="20"/>
        <end position="41"/>
    </location>
</feature>
<proteinExistence type="predicted"/>
<reference evidence="3" key="1">
    <citation type="journal article" date="2020" name="Fungal Divers.">
        <title>Resolving the Mortierellaceae phylogeny through synthesis of multi-gene phylogenetics and phylogenomics.</title>
        <authorList>
            <person name="Vandepol N."/>
            <person name="Liber J."/>
            <person name="Desiro A."/>
            <person name="Na H."/>
            <person name="Kennedy M."/>
            <person name="Barry K."/>
            <person name="Grigoriev I.V."/>
            <person name="Miller A.N."/>
            <person name="O'Donnell K."/>
            <person name="Stajich J.E."/>
            <person name="Bonito G."/>
        </authorList>
    </citation>
    <scope>NUCLEOTIDE SEQUENCE</scope>
    <source>
        <strain evidence="3">KOD948</strain>
    </source>
</reference>
<evidence type="ECO:0000313" key="3">
    <source>
        <dbReference type="EMBL" id="KAG0254755.1"/>
    </source>
</evidence>
<gene>
    <name evidence="3" type="ORF">BG011_005542</name>
</gene>
<dbReference type="PANTHER" id="PTHR36050:SF1">
    <property type="entry name" value="O-FUCOSYLTRANSFERASE 30"/>
    <property type="match status" value="1"/>
</dbReference>
<accession>A0A9P6PX13</accession>
<dbReference type="EMBL" id="JAAAJA010000385">
    <property type="protein sequence ID" value="KAG0254755.1"/>
    <property type="molecule type" value="Genomic_DNA"/>
</dbReference>
<dbReference type="AlphaFoldDB" id="A0A9P6PX13"/>
<feature type="compositionally biased region" description="Polar residues" evidence="1">
    <location>
        <begin position="69"/>
        <end position="85"/>
    </location>
</feature>
<evidence type="ECO:0000256" key="2">
    <source>
        <dbReference type="SAM" id="Phobius"/>
    </source>
</evidence>
<keyword evidence="2" id="KW-1133">Transmembrane helix</keyword>
<keyword evidence="2" id="KW-0812">Transmembrane</keyword>
<keyword evidence="4" id="KW-1185">Reference proteome</keyword>
<feature type="region of interest" description="Disordered" evidence="1">
    <location>
        <begin position="478"/>
        <end position="519"/>
    </location>
</feature>
<feature type="compositionally biased region" description="Polar residues" evidence="1">
    <location>
        <begin position="99"/>
        <end position="109"/>
    </location>
</feature>
<evidence type="ECO:0000256" key="1">
    <source>
        <dbReference type="SAM" id="MobiDB-lite"/>
    </source>
</evidence>
<dbReference type="PANTHER" id="PTHR36050">
    <property type="entry name" value="O-FUCOSYLTRANSFERASE 30"/>
    <property type="match status" value="1"/>
</dbReference>
<dbReference type="Proteomes" id="UP000726737">
    <property type="component" value="Unassembled WGS sequence"/>
</dbReference>